<evidence type="ECO:0000313" key="3">
    <source>
        <dbReference type="EMBL" id="SDT35516.1"/>
    </source>
</evidence>
<organism evidence="3 4">
    <name type="scientific">Bradyrhizobium canariense</name>
    <dbReference type="NCBI Taxonomy" id="255045"/>
    <lineage>
        <taxon>Bacteria</taxon>
        <taxon>Pseudomonadati</taxon>
        <taxon>Pseudomonadota</taxon>
        <taxon>Alphaproteobacteria</taxon>
        <taxon>Hyphomicrobiales</taxon>
        <taxon>Nitrobacteraceae</taxon>
        <taxon>Bradyrhizobium</taxon>
    </lineage>
</organism>
<dbReference type="InterPro" id="IPR001893">
    <property type="entry name" value="Cys-rich_GLG1_repeat"/>
</dbReference>
<evidence type="ECO:0000313" key="4">
    <source>
        <dbReference type="Proteomes" id="UP000243904"/>
    </source>
</evidence>
<dbReference type="InterPro" id="IPR039728">
    <property type="entry name" value="GLG1"/>
</dbReference>
<dbReference type="PANTHER" id="PTHR11884:SF1">
    <property type="entry name" value="GOLGI APPARATUS PROTEIN 1"/>
    <property type="match status" value="1"/>
</dbReference>
<reference evidence="4" key="1">
    <citation type="submission" date="2016-10" db="EMBL/GenBank/DDBJ databases">
        <authorList>
            <person name="Varghese N."/>
            <person name="Submissions S."/>
        </authorList>
    </citation>
    <scope>NUCLEOTIDE SEQUENCE [LARGE SCALE GENOMIC DNA]</scope>
    <source>
        <strain evidence="4">GAS369</strain>
    </source>
</reference>
<feature type="compositionally biased region" description="Low complexity" evidence="1">
    <location>
        <begin position="131"/>
        <end position="142"/>
    </location>
</feature>
<feature type="signal peptide" evidence="2">
    <location>
        <begin position="1"/>
        <end position="23"/>
    </location>
</feature>
<keyword evidence="4" id="KW-1185">Reference proteome</keyword>
<evidence type="ECO:0000256" key="2">
    <source>
        <dbReference type="SAM" id="SignalP"/>
    </source>
</evidence>
<dbReference type="GO" id="GO:0016020">
    <property type="term" value="C:membrane"/>
    <property type="evidence" value="ECO:0007669"/>
    <property type="project" value="InterPro"/>
</dbReference>
<feature type="chain" id="PRO_5009267971" evidence="2">
    <location>
        <begin position="24"/>
        <end position="286"/>
    </location>
</feature>
<feature type="compositionally biased region" description="Basic and acidic residues" evidence="1">
    <location>
        <begin position="121"/>
        <end position="130"/>
    </location>
</feature>
<feature type="region of interest" description="Disordered" evidence="1">
    <location>
        <begin position="86"/>
        <end position="142"/>
    </location>
</feature>
<evidence type="ECO:0000256" key="1">
    <source>
        <dbReference type="SAM" id="MobiDB-lite"/>
    </source>
</evidence>
<dbReference type="RefSeq" id="WP_146689601.1">
    <property type="nucleotide sequence ID" value="NZ_LT629750.1"/>
</dbReference>
<name>A0A1H1ZQJ0_9BRAD</name>
<protein>
    <submittedName>
        <fullName evidence="3">Cysteine rich repeat-containing protein</fullName>
    </submittedName>
</protein>
<proteinExistence type="predicted"/>
<feature type="compositionally biased region" description="Low complexity" evidence="1">
    <location>
        <begin position="99"/>
        <end position="120"/>
    </location>
</feature>
<dbReference type="EMBL" id="LT629750">
    <property type="protein sequence ID" value="SDT35516.1"/>
    <property type="molecule type" value="Genomic_DNA"/>
</dbReference>
<sequence length="286" mass="28385">MIDRSKTAAALWALITATTFATATPAVSQVTDAQRSAIRAQCRSDYEAHCASVPPGGAAALQCLQKNMSSLAPGCQSAVHAVEAAAEPKADTKTEPKTESAPAEPAAKPAAEAPTATAAKTTERTTETASDKAAASAPAKKPSSAQVAAIRSACRSDYQRTCAGVPTGGAAALNCLEKNKSKLSASCQQAVNAAGGGAATSAAGDTAPAAAATAGPDAAPAAAPLVLRPMRPREVLFVLRSACGGDVRALCPGVEPGGGRIAHCLAEQAASLSPACRDVLAPFAAR</sequence>
<keyword evidence="2" id="KW-0732">Signal</keyword>
<gene>
    <name evidence="3" type="ORF">SAMN05444158_5578</name>
</gene>
<dbReference type="AlphaFoldDB" id="A0A1H1ZQJ0"/>
<dbReference type="PANTHER" id="PTHR11884">
    <property type="entry name" value="SELECTIN LIGAND RELATED"/>
    <property type="match status" value="1"/>
</dbReference>
<dbReference type="Pfam" id="PF00839">
    <property type="entry name" value="Cys_rich_FGFR"/>
    <property type="match status" value="2"/>
</dbReference>
<feature type="compositionally biased region" description="Basic and acidic residues" evidence="1">
    <location>
        <begin position="86"/>
        <end position="98"/>
    </location>
</feature>
<dbReference type="Proteomes" id="UP000243904">
    <property type="component" value="Chromosome I"/>
</dbReference>
<accession>A0A1H1ZQJ0</accession>